<dbReference type="Gene3D" id="2.130.10.30">
    <property type="entry name" value="Regulator of chromosome condensation 1/beta-lactamase-inhibitor protein II"/>
    <property type="match status" value="2"/>
</dbReference>
<dbReference type="InterPro" id="IPR051553">
    <property type="entry name" value="Ran_GTPase-activating"/>
</dbReference>
<dbReference type="PANTHER" id="PTHR45982">
    <property type="entry name" value="REGULATOR OF CHROMOSOME CONDENSATION"/>
    <property type="match status" value="1"/>
</dbReference>
<evidence type="ECO:0000256" key="2">
    <source>
        <dbReference type="SAM" id="Phobius"/>
    </source>
</evidence>
<dbReference type="InterPro" id="IPR009091">
    <property type="entry name" value="RCC1/BLIP-II"/>
</dbReference>
<dbReference type="SUPFAM" id="SSF50985">
    <property type="entry name" value="RCC1/BLIP-II"/>
    <property type="match status" value="1"/>
</dbReference>
<evidence type="ECO:0000313" key="3">
    <source>
        <dbReference type="EMBL" id="JAP96203.1"/>
    </source>
</evidence>
<gene>
    <name evidence="3" type="ORF">TPC1_10534</name>
</gene>
<accession>A0A146KHR5</accession>
<dbReference type="PRINTS" id="PR00633">
    <property type="entry name" value="RCCNDNSATION"/>
</dbReference>
<feature type="non-terminal residue" evidence="3">
    <location>
        <position position="1"/>
    </location>
</feature>
<evidence type="ECO:0000256" key="1">
    <source>
        <dbReference type="PROSITE-ProRule" id="PRU00235"/>
    </source>
</evidence>
<dbReference type="Pfam" id="PF13540">
    <property type="entry name" value="RCC1_2"/>
    <property type="match status" value="1"/>
</dbReference>
<dbReference type="PANTHER" id="PTHR45982:SF4">
    <property type="entry name" value="PHR DOMAIN-CONTAINING PROTEIN"/>
    <property type="match status" value="1"/>
</dbReference>
<name>A0A146KHR5_9EUKA</name>
<feature type="repeat" description="RCC1" evidence="1">
    <location>
        <begin position="55"/>
        <end position="104"/>
    </location>
</feature>
<organism evidence="3">
    <name type="scientific">Trepomonas sp. PC1</name>
    <dbReference type="NCBI Taxonomy" id="1076344"/>
    <lineage>
        <taxon>Eukaryota</taxon>
        <taxon>Metamonada</taxon>
        <taxon>Diplomonadida</taxon>
        <taxon>Hexamitidae</taxon>
        <taxon>Hexamitinae</taxon>
        <taxon>Trepomonas</taxon>
    </lineage>
</organism>
<sequence length="399" mass="44668">LFSIQQPQYIIGDNTYNSLGCNKSQQFYKFEACKTSSPFDKIITTKYQTMLLHGNELYGLGTPTNYSLGSSFTFTSPAKIPFFQNKNVIDFGVGTYHTIVLLQDGSIYTQGSNNYNQLGRSGSSYPSKVVLNLDSDESIKQVGAIQNVSYIVTNKRIYASGQCTNGLCAQSDIVLANFTSLQLPQSTYIQKAFFFEHNLVFKATNYNFYGTGRNYEGQLCTGSYTQFIKQFTKMNLGSTVEKLAININTSLHLTYNNQLSFCGDDESGGSEQYYPTTIDTDEFYNIKDIAVYGESWVVVDQEKTYQITPNTQEWKKQKLVQEGMTNVTASSSGLIIFSTISQTTQQSEDDDELESDIFGFTILAFVVAQIAILLTLCVQCNKIKLMKKRDAKPVAENKV</sequence>
<keyword evidence="2" id="KW-1133">Transmembrane helix</keyword>
<feature type="repeat" description="RCC1" evidence="1">
    <location>
        <begin position="105"/>
        <end position="155"/>
    </location>
</feature>
<dbReference type="PROSITE" id="PS50012">
    <property type="entry name" value="RCC1_3"/>
    <property type="match status" value="2"/>
</dbReference>
<reference evidence="3" key="1">
    <citation type="submission" date="2015-07" db="EMBL/GenBank/DDBJ databases">
        <title>Adaptation to a free-living lifestyle via gene acquisitions in the diplomonad Trepomonas sp. PC1.</title>
        <authorList>
            <person name="Xu F."/>
            <person name="Jerlstrom-Hultqvist J."/>
            <person name="Kolisko M."/>
            <person name="Simpson A.G.B."/>
            <person name="Roger A.J."/>
            <person name="Svard S.G."/>
            <person name="Andersson J.O."/>
        </authorList>
    </citation>
    <scope>NUCLEOTIDE SEQUENCE</scope>
    <source>
        <strain evidence="3">PC1</strain>
    </source>
</reference>
<keyword evidence="2" id="KW-0472">Membrane</keyword>
<dbReference type="AlphaFoldDB" id="A0A146KHR5"/>
<dbReference type="EMBL" id="GDID01000403">
    <property type="protein sequence ID" value="JAP96203.1"/>
    <property type="molecule type" value="Transcribed_RNA"/>
</dbReference>
<feature type="transmembrane region" description="Helical" evidence="2">
    <location>
        <begin position="357"/>
        <end position="378"/>
    </location>
</feature>
<keyword evidence="2" id="KW-0812">Transmembrane</keyword>
<protein>
    <submittedName>
        <fullName evidence="3">LPXTG-motif cell wall anchor domain</fullName>
    </submittedName>
</protein>
<dbReference type="InterPro" id="IPR000408">
    <property type="entry name" value="Reg_chr_condens"/>
</dbReference>
<proteinExistence type="predicted"/>